<feature type="non-terminal residue" evidence="2">
    <location>
        <position position="111"/>
    </location>
</feature>
<feature type="transmembrane region" description="Helical" evidence="1">
    <location>
        <begin position="89"/>
        <end position="110"/>
    </location>
</feature>
<dbReference type="EMBL" id="CAACVG010009062">
    <property type="protein sequence ID" value="VEN51922.1"/>
    <property type="molecule type" value="Genomic_DNA"/>
</dbReference>
<evidence type="ECO:0000256" key="1">
    <source>
        <dbReference type="SAM" id="Phobius"/>
    </source>
</evidence>
<gene>
    <name evidence="2" type="ORF">CALMAC_LOCUS12226</name>
</gene>
<accession>A0A653CVX9</accession>
<keyword evidence="1" id="KW-0812">Transmembrane</keyword>
<evidence type="ECO:0000313" key="2">
    <source>
        <dbReference type="EMBL" id="VEN51922.1"/>
    </source>
</evidence>
<sequence>MGIIKASFKQLGKIPCSMEQLIRYAKGWQISEAHCFNILLEISSYPQEFEFFNWDINEQTSSSETDGKYSELGHIVVLLTVNCLLNSLAAMWSGIFIPSLIIVIFLSLFLF</sequence>
<keyword evidence="1" id="KW-0472">Membrane</keyword>
<evidence type="ECO:0000313" key="3">
    <source>
        <dbReference type="Proteomes" id="UP000410492"/>
    </source>
</evidence>
<dbReference type="Proteomes" id="UP000410492">
    <property type="component" value="Unassembled WGS sequence"/>
</dbReference>
<name>A0A653CVX9_CALMS</name>
<proteinExistence type="predicted"/>
<keyword evidence="1" id="KW-1133">Transmembrane helix</keyword>
<dbReference type="AlphaFoldDB" id="A0A653CVX9"/>
<protein>
    <submittedName>
        <fullName evidence="2">Uncharacterized protein</fullName>
    </submittedName>
</protein>
<keyword evidence="3" id="KW-1185">Reference proteome</keyword>
<reference evidence="2 3" key="1">
    <citation type="submission" date="2019-01" db="EMBL/GenBank/DDBJ databases">
        <authorList>
            <person name="Sayadi A."/>
        </authorList>
    </citation>
    <scope>NUCLEOTIDE SEQUENCE [LARGE SCALE GENOMIC DNA]</scope>
</reference>
<organism evidence="2 3">
    <name type="scientific">Callosobruchus maculatus</name>
    <name type="common">Southern cowpea weevil</name>
    <name type="synonym">Pulse bruchid</name>
    <dbReference type="NCBI Taxonomy" id="64391"/>
    <lineage>
        <taxon>Eukaryota</taxon>
        <taxon>Metazoa</taxon>
        <taxon>Ecdysozoa</taxon>
        <taxon>Arthropoda</taxon>
        <taxon>Hexapoda</taxon>
        <taxon>Insecta</taxon>
        <taxon>Pterygota</taxon>
        <taxon>Neoptera</taxon>
        <taxon>Endopterygota</taxon>
        <taxon>Coleoptera</taxon>
        <taxon>Polyphaga</taxon>
        <taxon>Cucujiformia</taxon>
        <taxon>Chrysomeloidea</taxon>
        <taxon>Chrysomelidae</taxon>
        <taxon>Bruchinae</taxon>
        <taxon>Bruchini</taxon>
        <taxon>Callosobruchus</taxon>
    </lineage>
</organism>